<name>A0A920CIT3_9BACL</name>
<sequence>MMAEKKEPFVSVPHWLMDYLMKAKFNMTQYQILLTVIRYTYGFNKEWGQFSISFLVQKTGAARSRVTEELKTLKELGILNERYEEKNKRLFRINDKVMRSNVTEMLQEGSPPSGTTGGPSSRTSGSPPSRTHIKKDFKEKDIKEKHYIALESDDHFIEIYLNHLSQKKKKHPRVTEEQREWIINQIEHLREYEVTAADWEEQVKDHFEHLPKNNNGNIIAFLHASHRRFDIGMYDQF</sequence>
<feature type="compositionally biased region" description="Low complexity" evidence="1">
    <location>
        <begin position="109"/>
        <end position="130"/>
    </location>
</feature>
<dbReference type="GO" id="GO:0006260">
    <property type="term" value="P:DNA replication"/>
    <property type="evidence" value="ECO:0007669"/>
    <property type="project" value="InterPro"/>
</dbReference>
<dbReference type="Pfam" id="PF04492">
    <property type="entry name" value="Phage_rep_O"/>
    <property type="match status" value="1"/>
</dbReference>
<keyword evidence="4" id="KW-1185">Reference proteome</keyword>
<dbReference type="EMBL" id="BORR01000017">
    <property type="protein sequence ID" value="GIO39058.1"/>
    <property type="molecule type" value="Genomic_DNA"/>
</dbReference>
<dbReference type="AlphaFoldDB" id="A0A920CIT3"/>
<reference evidence="3 4" key="1">
    <citation type="submission" date="2021-03" db="EMBL/GenBank/DDBJ databases">
        <title>Antimicrobial resistance genes in bacteria isolated from Japanese honey, and their potential for conferring macrolide and lincosamide resistance in the American foulbrood pathogen Paenibacillus larvae.</title>
        <authorList>
            <person name="Okamoto M."/>
            <person name="Kumagai M."/>
            <person name="Kanamori H."/>
            <person name="Takamatsu D."/>
        </authorList>
    </citation>
    <scope>NUCLEOTIDE SEQUENCE [LARGE SCALE GENOMIC DNA]</scope>
    <source>
        <strain evidence="3 4">J41TS12</strain>
    </source>
</reference>
<feature type="region of interest" description="Disordered" evidence="1">
    <location>
        <begin position="106"/>
        <end position="133"/>
    </location>
</feature>
<proteinExistence type="predicted"/>
<accession>A0A920CIT3</accession>
<organism evidence="3 4">
    <name type="scientific">Paenibacillus antibioticophila</name>
    <dbReference type="NCBI Taxonomy" id="1274374"/>
    <lineage>
        <taxon>Bacteria</taxon>
        <taxon>Bacillati</taxon>
        <taxon>Bacillota</taxon>
        <taxon>Bacilli</taxon>
        <taxon>Bacillales</taxon>
        <taxon>Paenibacillaceae</taxon>
        <taxon>Paenibacillus</taxon>
    </lineage>
</organism>
<dbReference type="InterPro" id="IPR036388">
    <property type="entry name" value="WH-like_DNA-bd_sf"/>
</dbReference>
<dbReference type="SUPFAM" id="SSF46785">
    <property type="entry name" value="Winged helix' DNA-binding domain"/>
    <property type="match status" value="1"/>
</dbReference>
<dbReference type="InterPro" id="IPR006497">
    <property type="entry name" value="Phage_lambda_VrpO_N"/>
</dbReference>
<evidence type="ECO:0000256" key="1">
    <source>
        <dbReference type="SAM" id="MobiDB-lite"/>
    </source>
</evidence>
<dbReference type="Gene3D" id="1.10.10.10">
    <property type="entry name" value="Winged helix-like DNA-binding domain superfamily/Winged helix DNA-binding domain"/>
    <property type="match status" value="1"/>
</dbReference>
<protein>
    <recommendedName>
        <fullName evidence="2">Bacteriophage lambda Replication protein O N-terminal domain-containing protein</fullName>
    </recommendedName>
</protein>
<dbReference type="InterPro" id="IPR036390">
    <property type="entry name" value="WH_DNA-bd_sf"/>
</dbReference>
<evidence type="ECO:0000313" key="4">
    <source>
        <dbReference type="Proteomes" id="UP000681162"/>
    </source>
</evidence>
<comment type="caution">
    <text evidence="3">The sequence shown here is derived from an EMBL/GenBank/DDBJ whole genome shotgun (WGS) entry which is preliminary data.</text>
</comment>
<gene>
    <name evidence="3" type="ORF">J41TS12_39190</name>
</gene>
<feature type="domain" description="Bacteriophage lambda Replication protein O N-terminal" evidence="2">
    <location>
        <begin position="2"/>
        <end position="83"/>
    </location>
</feature>
<dbReference type="Proteomes" id="UP000681162">
    <property type="component" value="Unassembled WGS sequence"/>
</dbReference>
<evidence type="ECO:0000259" key="2">
    <source>
        <dbReference type="Pfam" id="PF04492"/>
    </source>
</evidence>
<evidence type="ECO:0000313" key="3">
    <source>
        <dbReference type="EMBL" id="GIO39058.1"/>
    </source>
</evidence>